<dbReference type="EMBL" id="JBFOLJ010000004">
    <property type="protein sequence ID" value="KAL2543979.1"/>
    <property type="molecule type" value="Genomic_DNA"/>
</dbReference>
<comment type="caution">
    <text evidence="1">The sequence shown here is derived from an EMBL/GenBank/DDBJ whole genome shotgun (WGS) entry which is preliminary data.</text>
</comment>
<sequence>MESIIDWYVDIFEVEMQNINNQPQTITKLKLRKNNRKSIATHDQKLTPFSFQFMPTPGVGLSKTAVYNKSGLSIDNPDSSRVGKEKTMASTDVIEEDIVERWMKPRKAITSIRSSIEAATLKLPT</sequence>
<organism evidence="1 2">
    <name type="scientific">Forsythia ovata</name>
    <dbReference type="NCBI Taxonomy" id="205694"/>
    <lineage>
        <taxon>Eukaryota</taxon>
        <taxon>Viridiplantae</taxon>
        <taxon>Streptophyta</taxon>
        <taxon>Embryophyta</taxon>
        <taxon>Tracheophyta</taxon>
        <taxon>Spermatophyta</taxon>
        <taxon>Magnoliopsida</taxon>
        <taxon>eudicotyledons</taxon>
        <taxon>Gunneridae</taxon>
        <taxon>Pentapetalae</taxon>
        <taxon>asterids</taxon>
        <taxon>lamiids</taxon>
        <taxon>Lamiales</taxon>
        <taxon>Oleaceae</taxon>
        <taxon>Forsythieae</taxon>
        <taxon>Forsythia</taxon>
    </lineage>
</organism>
<keyword evidence="2" id="KW-1185">Reference proteome</keyword>
<reference evidence="2" key="1">
    <citation type="submission" date="2024-07" db="EMBL/GenBank/DDBJ databases">
        <title>Two chromosome-level genome assemblies of Korean endemic species Abeliophyllum distichum and Forsythia ovata (Oleaceae).</title>
        <authorList>
            <person name="Jang H."/>
        </authorList>
    </citation>
    <scope>NUCLEOTIDE SEQUENCE [LARGE SCALE GENOMIC DNA]</scope>
</reference>
<dbReference type="AlphaFoldDB" id="A0ABD1W2V3"/>
<proteinExistence type="predicted"/>
<evidence type="ECO:0000313" key="2">
    <source>
        <dbReference type="Proteomes" id="UP001604277"/>
    </source>
</evidence>
<gene>
    <name evidence="1" type="ORF">Fot_13212</name>
</gene>
<name>A0ABD1W2V3_9LAMI</name>
<protein>
    <submittedName>
        <fullName evidence="1">Uncharacterized protein</fullName>
    </submittedName>
</protein>
<accession>A0ABD1W2V3</accession>
<evidence type="ECO:0000313" key="1">
    <source>
        <dbReference type="EMBL" id="KAL2543979.1"/>
    </source>
</evidence>
<dbReference type="Proteomes" id="UP001604277">
    <property type="component" value="Unassembled WGS sequence"/>
</dbReference>